<dbReference type="InterPro" id="IPR021765">
    <property type="entry name" value="UstYa-like"/>
</dbReference>
<evidence type="ECO:0000256" key="1">
    <source>
        <dbReference type="ARBA" id="ARBA00035112"/>
    </source>
</evidence>
<evidence type="ECO:0000313" key="4">
    <source>
        <dbReference type="Proteomes" id="UP000664521"/>
    </source>
</evidence>
<comment type="caution">
    <text evidence="3">The sequence shown here is derived from an EMBL/GenBank/DDBJ whole genome shotgun (WGS) entry which is preliminary data.</text>
</comment>
<protein>
    <recommendedName>
        <fullName evidence="5">Tat pathway signal sequence</fullName>
    </recommendedName>
</protein>
<dbReference type="Proteomes" id="UP000664521">
    <property type="component" value="Unassembled WGS sequence"/>
</dbReference>
<dbReference type="PANTHER" id="PTHR33365">
    <property type="entry name" value="YALI0B05434P"/>
    <property type="match status" value="1"/>
</dbReference>
<keyword evidence="2" id="KW-0812">Transmembrane</keyword>
<dbReference type="OrthoDB" id="3687641at2759"/>
<accession>A0A8H3FMA0</accession>
<comment type="similarity">
    <text evidence="1">Belongs to the ustYa family.</text>
</comment>
<dbReference type="GO" id="GO:0043386">
    <property type="term" value="P:mycotoxin biosynthetic process"/>
    <property type="evidence" value="ECO:0007669"/>
    <property type="project" value="InterPro"/>
</dbReference>
<feature type="transmembrane region" description="Helical" evidence="2">
    <location>
        <begin position="46"/>
        <end position="65"/>
    </location>
</feature>
<name>A0A8H3FMA0_9LECA</name>
<dbReference type="AlphaFoldDB" id="A0A8H3FMA0"/>
<keyword evidence="2" id="KW-0472">Membrane</keyword>
<dbReference type="Pfam" id="PF11807">
    <property type="entry name" value="UstYa"/>
    <property type="match status" value="1"/>
</dbReference>
<keyword evidence="4" id="KW-1185">Reference proteome</keyword>
<proteinExistence type="inferred from homology"/>
<gene>
    <name evidence="3" type="ORF">HETSPECPRED_006893</name>
</gene>
<evidence type="ECO:0008006" key="5">
    <source>
        <dbReference type="Google" id="ProtNLM"/>
    </source>
</evidence>
<reference evidence="3" key="1">
    <citation type="submission" date="2021-03" db="EMBL/GenBank/DDBJ databases">
        <authorList>
            <person name="Tagirdzhanova G."/>
        </authorList>
    </citation>
    <scope>NUCLEOTIDE SEQUENCE</scope>
</reference>
<keyword evidence="2" id="KW-1133">Transmembrane helix</keyword>
<evidence type="ECO:0000256" key="2">
    <source>
        <dbReference type="SAM" id="Phobius"/>
    </source>
</evidence>
<evidence type="ECO:0000313" key="3">
    <source>
        <dbReference type="EMBL" id="CAF9928601.1"/>
    </source>
</evidence>
<dbReference type="EMBL" id="CAJPDS010000048">
    <property type="protein sequence ID" value="CAF9928601.1"/>
    <property type="molecule type" value="Genomic_DNA"/>
</dbReference>
<sequence length="269" mass="30403">MPSASGYNVDVEYEKCSSDDGLLSPEGSFSDEPRYRILRSPCLPHMAAFSLYTFIFFLTMGLILIRPDHGANLIYSPARSAVSFERRVFDGSFIIDSPFTGKPRPELDAASHDMLQNANIRVSKETLDRVNGSSIAFSDGDGYYAQLGMFHELHCLKRVRHFIHKDHYHPDQSVEARQLDALHTDHCLEILRQGVMCRGDISLVTFVWSPNMRVPLADFTRPHECVNFDSLNEWSGKHSVDAFDPGLLYHPTLGKSHDDAYGQFETDAE</sequence>
<dbReference type="PANTHER" id="PTHR33365:SF7">
    <property type="entry name" value="TAT PATHWAY SIGNAL SEQUENCE"/>
    <property type="match status" value="1"/>
</dbReference>
<organism evidence="3 4">
    <name type="scientific">Heterodermia speciosa</name>
    <dbReference type="NCBI Taxonomy" id="116794"/>
    <lineage>
        <taxon>Eukaryota</taxon>
        <taxon>Fungi</taxon>
        <taxon>Dikarya</taxon>
        <taxon>Ascomycota</taxon>
        <taxon>Pezizomycotina</taxon>
        <taxon>Lecanoromycetes</taxon>
        <taxon>OSLEUM clade</taxon>
        <taxon>Lecanoromycetidae</taxon>
        <taxon>Caliciales</taxon>
        <taxon>Physciaceae</taxon>
        <taxon>Heterodermia</taxon>
    </lineage>
</organism>